<evidence type="ECO:0000313" key="1">
    <source>
        <dbReference type="EMBL" id="KAH3696320.1"/>
    </source>
</evidence>
<dbReference type="AlphaFoldDB" id="A0A9D3Y9Y3"/>
<comment type="caution">
    <text evidence="1">The sequence shown here is derived from an EMBL/GenBank/DDBJ whole genome shotgun (WGS) entry which is preliminary data.</text>
</comment>
<accession>A0A9D3Y9Y3</accession>
<reference evidence="1" key="1">
    <citation type="journal article" date="2019" name="bioRxiv">
        <title>The Genome of the Zebra Mussel, Dreissena polymorpha: A Resource for Invasive Species Research.</title>
        <authorList>
            <person name="McCartney M.A."/>
            <person name="Auch B."/>
            <person name="Kono T."/>
            <person name="Mallez S."/>
            <person name="Zhang Y."/>
            <person name="Obille A."/>
            <person name="Becker A."/>
            <person name="Abrahante J.E."/>
            <person name="Garbe J."/>
            <person name="Badalamenti J.P."/>
            <person name="Herman A."/>
            <person name="Mangelson H."/>
            <person name="Liachko I."/>
            <person name="Sullivan S."/>
            <person name="Sone E.D."/>
            <person name="Koren S."/>
            <person name="Silverstein K.A.T."/>
            <person name="Beckman K.B."/>
            <person name="Gohl D.M."/>
        </authorList>
    </citation>
    <scope>NUCLEOTIDE SEQUENCE</scope>
    <source>
        <strain evidence="1">Duluth1</strain>
        <tissue evidence="1">Whole animal</tissue>
    </source>
</reference>
<evidence type="ECO:0000313" key="2">
    <source>
        <dbReference type="Proteomes" id="UP000828390"/>
    </source>
</evidence>
<sequence length="68" mass="7762">MYLHGNSSDSIQLCLFQSNLCAELASDEATECYRSDLCKLLYDMDEAFNPDSVQRYNNDDCDACLCYL</sequence>
<gene>
    <name evidence="1" type="ORF">DPMN_083782</name>
</gene>
<reference evidence="1" key="2">
    <citation type="submission" date="2020-11" db="EMBL/GenBank/DDBJ databases">
        <authorList>
            <person name="McCartney M.A."/>
            <person name="Auch B."/>
            <person name="Kono T."/>
            <person name="Mallez S."/>
            <person name="Becker A."/>
            <person name="Gohl D.M."/>
            <person name="Silverstein K.A.T."/>
            <person name="Koren S."/>
            <person name="Bechman K.B."/>
            <person name="Herman A."/>
            <person name="Abrahante J.E."/>
            <person name="Garbe J."/>
        </authorList>
    </citation>
    <scope>NUCLEOTIDE SEQUENCE</scope>
    <source>
        <strain evidence="1">Duluth1</strain>
        <tissue evidence="1">Whole animal</tissue>
    </source>
</reference>
<keyword evidence="2" id="KW-1185">Reference proteome</keyword>
<dbReference type="EMBL" id="JAIWYP010000016">
    <property type="protein sequence ID" value="KAH3696320.1"/>
    <property type="molecule type" value="Genomic_DNA"/>
</dbReference>
<protein>
    <submittedName>
        <fullName evidence="1">Uncharacterized protein</fullName>
    </submittedName>
</protein>
<organism evidence="1 2">
    <name type="scientific">Dreissena polymorpha</name>
    <name type="common">Zebra mussel</name>
    <name type="synonym">Mytilus polymorpha</name>
    <dbReference type="NCBI Taxonomy" id="45954"/>
    <lineage>
        <taxon>Eukaryota</taxon>
        <taxon>Metazoa</taxon>
        <taxon>Spiralia</taxon>
        <taxon>Lophotrochozoa</taxon>
        <taxon>Mollusca</taxon>
        <taxon>Bivalvia</taxon>
        <taxon>Autobranchia</taxon>
        <taxon>Heteroconchia</taxon>
        <taxon>Euheterodonta</taxon>
        <taxon>Imparidentia</taxon>
        <taxon>Neoheterodontei</taxon>
        <taxon>Myida</taxon>
        <taxon>Dreissenoidea</taxon>
        <taxon>Dreissenidae</taxon>
        <taxon>Dreissena</taxon>
    </lineage>
</organism>
<proteinExistence type="predicted"/>
<dbReference type="Proteomes" id="UP000828390">
    <property type="component" value="Unassembled WGS sequence"/>
</dbReference>
<name>A0A9D3Y9Y3_DREPO</name>